<sequence length="205" mass="23119">MLPSSRPAASPFTEQQLKQFRAQCIIFLAFRNKKEPQKLHLEIALAGFPAQGPLDNITNFSAAVDLKKKRACAMDYGVSTPKSSTNRAKLSAVELRRKRDKERYALLSAEQKESRNKKAREYKLGKEESQGHQSATTTVTGNEVRQLIMTPRRLPFTDTYNVANNQYIEYNDVPLSCIIQGTTENTSTTDYLHGESVTLKLMVMT</sequence>
<feature type="compositionally biased region" description="Basic and acidic residues" evidence="3">
    <location>
        <begin position="110"/>
        <end position="130"/>
    </location>
</feature>
<reference evidence="5 6" key="1">
    <citation type="submission" date="2012-08" db="EMBL/GenBank/DDBJ databases">
        <title>Oryza genome evolution.</title>
        <authorList>
            <person name="Wing R.A."/>
        </authorList>
    </citation>
    <scope>NUCLEOTIDE SEQUENCE</scope>
</reference>
<evidence type="ECO:0000256" key="1">
    <source>
        <dbReference type="ARBA" id="ARBA00004123"/>
    </source>
</evidence>
<dbReference type="SMART" id="SM00951">
    <property type="entry name" value="QLQ"/>
    <property type="match status" value="1"/>
</dbReference>
<name>A0A0D9XT36_9ORYZ</name>
<dbReference type="EnsemblPlants" id="LPERR11G13370.2">
    <property type="protein sequence ID" value="LPERR11G13370.2"/>
    <property type="gene ID" value="LPERR11G13370"/>
</dbReference>
<dbReference type="Proteomes" id="UP000032180">
    <property type="component" value="Chromosome 11"/>
</dbReference>
<feature type="region of interest" description="Disordered" evidence="3">
    <location>
        <begin position="110"/>
        <end position="139"/>
    </location>
</feature>
<dbReference type="AlphaFoldDB" id="A0A0D9XT36"/>
<comment type="subcellular location">
    <subcellularLocation>
        <location evidence="1">Nucleus</location>
    </subcellularLocation>
</comment>
<dbReference type="GO" id="GO:0005634">
    <property type="term" value="C:nucleus"/>
    <property type="evidence" value="ECO:0007669"/>
    <property type="project" value="UniProtKB-SubCell"/>
</dbReference>
<dbReference type="HOGENOM" id="CLU_1339267_0_0_1"/>
<evidence type="ECO:0000259" key="4">
    <source>
        <dbReference type="SMART" id="SM00951"/>
    </source>
</evidence>
<feature type="domain" description="QLQ" evidence="4">
    <location>
        <begin position="10"/>
        <end position="45"/>
    </location>
</feature>
<reference evidence="5" key="3">
    <citation type="submission" date="2015-04" db="UniProtKB">
        <authorList>
            <consortium name="EnsemblPlants"/>
        </authorList>
    </citation>
    <scope>IDENTIFICATION</scope>
</reference>
<dbReference type="GO" id="GO:0005524">
    <property type="term" value="F:ATP binding"/>
    <property type="evidence" value="ECO:0007669"/>
    <property type="project" value="InterPro"/>
</dbReference>
<keyword evidence="6" id="KW-1185">Reference proteome</keyword>
<evidence type="ECO:0000313" key="6">
    <source>
        <dbReference type="Proteomes" id="UP000032180"/>
    </source>
</evidence>
<accession>A0A0D9XT36</accession>
<dbReference type="InterPro" id="IPR014978">
    <property type="entry name" value="Gln-Leu-Gln_QLQ"/>
</dbReference>
<dbReference type="GO" id="GO:0006355">
    <property type="term" value="P:regulation of DNA-templated transcription"/>
    <property type="evidence" value="ECO:0007669"/>
    <property type="project" value="InterPro"/>
</dbReference>
<evidence type="ECO:0000313" key="5">
    <source>
        <dbReference type="EnsemblPlants" id="LPERR11G13370.2"/>
    </source>
</evidence>
<evidence type="ECO:0000256" key="2">
    <source>
        <dbReference type="ARBA" id="ARBA00023242"/>
    </source>
</evidence>
<dbReference type="Gramene" id="LPERR11G13370.2">
    <property type="protein sequence ID" value="LPERR11G13370.2"/>
    <property type="gene ID" value="LPERR11G13370"/>
</dbReference>
<keyword evidence="2" id="KW-0539">Nucleus</keyword>
<organism evidence="5 6">
    <name type="scientific">Leersia perrieri</name>
    <dbReference type="NCBI Taxonomy" id="77586"/>
    <lineage>
        <taxon>Eukaryota</taxon>
        <taxon>Viridiplantae</taxon>
        <taxon>Streptophyta</taxon>
        <taxon>Embryophyta</taxon>
        <taxon>Tracheophyta</taxon>
        <taxon>Spermatophyta</taxon>
        <taxon>Magnoliopsida</taxon>
        <taxon>Liliopsida</taxon>
        <taxon>Poales</taxon>
        <taxon>Poaceae</taxon>
        <taxon>BOP clade</taxon>
        <taxon>Oryzoideae</taxon>
        <taxon>Oryzeae</taxon>
        <taxon>Oryzinae</taxon>
        <taxon>Leersia</taxon>
    </lineage>
</organism>
<evidence type="ECO:0000256" key="3">
    <source>
        <dbReference type="SAM" id="MobiDB-lite"/>
    </source>
</evidence>
<protein>
    <recommendedName>
        <fullName evidence="4">QLQ domain-containing protein</fullName>
    </recommendedName>
</protein>
<reference evidence="6" key="2">
    <citation type="submission" date="2013-12" db="EMBL/GenBank/DDBJ databases">
        <authorList>
            <person name="Yu Y."/>
            <person name="Lee S."/>
            <person name="de Baynast K."/>
            <person name="Wissotski M."/>
            <person name="Liu L."/>
            <person name="Talag J."/>
            <person name="Goicoechea J."/>
            <person name="Angelova A."/>
            <person name="Jetty R."/>
            <person name="Kudrna D."/>
            <person name="Golser W."/>
            <person name="Rivera L."/>
            <person name="Zhang J."/>
            <person name="Wing R."/>
        </authorList>
    </citation>
    <scope>NUCLEOTIDE SEQUENCE</scope>
</reference>
<proteinExistence type="predicted"/>